<evidence type="ECO:0000313" key="2">
    <source>
        <dbReference type="Proteomes" id="UP000035444"/>
    </source>
</evidence>
<name>A0A0H2MLX1_9PROT</name>
<protein>
    <recommendedName>
        <fullName evidence="3">Gamma-glutamylcyclotransferase AIG2-like domain-containing protein</fullName>
    </recommendedName>
</protein>
<dbReference type="EMBL" id="LAQL01000003">
    <property type="protein sequence ID" value="KLN61737.1"/>
    <property type="molecule type" value="Genomic_DNA"/>
</dbReference>
<dbReference type="STRING" id="1489064.WH96_05375"/>
<dbReference type="Gene3D" id="3.10.490.10">
    <property type="entry name" value="Gamma-glutamyl cyclotransferase-like"/>
    <property type="match status" value="1"/>
</dbReference>
<comment type="caution">
    <text evidence="1">The sequence shown here is derived from an EMBL/GenBank/DDBJ whole genome shotgun (WGS) entry which is preliminary data.</text>
</comment>
<proteinExistence type="predicted"/>
<accession>A0A0H2MLX1</accession>
<dbReference type="SUPFAM" id="SSF110857">
    <property type="entry name" value="Gamma-glutamyl cyclotransferase-like"/>
    <property type="match status" value="1"/>
</dbReference>
<evidence type="ECO:0008006" key="3">
    <source>
        <dbReference type="Google" id="ProtNLM"/>
    </source>
</evidence>
<evidence type="ECO:0000313" key="1">
    <source>
        <dbReference type="EMBL" id="KLN61737.1"/>
    </source>
</evidence>
<sequence>MDKDLLVTKGITPIFSQKARADNFALKIGERASLVKEQGARSYGVVMTLEQAKVRELYAEENVQEYRPEKLTVEYEDGIQEEVTCYNLPVNLICGTNSAYAQKLLELTTALGFPDDFLKHIRSFV</sequence>
<organism evidence="1 2">
    <name type="scientific">Kiloniella spongiae</name>
    <dbReference type="NCBI Taxonomy" id="1489064"/>
    <lineage>
        <taxon>Bacteria</taxon>
        <taxon>Pseudomonadati</taxon>
        <taxon>Pseudomonadota</taxon>
        <taxon>Alphaproteobacteria</taxon>
        <taxon>Rhodospirillales</taxon>
        <taxon>Kiloniellaceae</taxon>
        <taxon>Kiloniella</taxon>
    </lineage>
</organism>
<gene>
    <name evidence="1" type="ORF">WH96_05375</name>
</gene>
<keyword evidence="2" id="KW-1185">Reference proteome</keyword>
<dbReference type="Proteomes" id="UP000035444">
    <property type="component" value="Unassembled WGS sequence"/>
</dbReference>
<dbReference type="AlphaFoldDB" id="A0A0H2MLX1"/>
<dbReference type="InterPro" id="IPR036568">
    <property type="entry name" value="GGCT-like_sf"/>
</dbReference>
<reference evidence="1 2" key="1">
    <citation type="submission" date="2015-03" db="EMBL/GenBank/DDBJ databases">
        <title>Genome Sequence of Kiloniella spongiae MEBiC09566, isolated from a marine sponge.</title>
        <authorList>
            <person name="Shao Z."/>
            <person name="Wang L."/>
            <person name="Li X."/>
        </authorList>
    </citation>
    <scope>NUCLEOTIDE SEQUENCE [LARGE SCALE GENOMIC DNA]</scope>
    <source>
        <strain evidence="1 2">MEBiC09566</strain>
    </source>
</reference>